<dbReference type="Proteomes" id="UP001596022">
    <property type="component" value="Unassembled WGS sequence"/>
</dbReference>
<sequence length="149" mass="16786">MNRFLTFTACVGGFGLLCCMLFFLTFSSPNGAKAQIGSAVDHGIWLTIDGVSRFDHGQRLRVDYTITAPSNRQGSNRSPGNLMESPHIWLGNTLVRGNTVSYKKISPNKYRGTVVAQLHQYRTHGARVTFYTYSLLNQRGSWKIDFYLE</sequence>
<protein>
    <recommendedName>
        <fullName evidence="3">DUF4878 domain-containing protein</fullName>
    </recommendedName>
</protein>
<evidence type="ECO:0000313" key="1">
    <source>
        <dbReference type="EMBL" id="MFC4619525.1"/>
    </source>
</evidence>
<comment type="caution">
    <text evidence="1">The sequence shown here is derived from an EMBL/GenBank/DDBJ whole genome shotgun (WGS) entry which is preliminary data.</text>
</comment>
<organism evidence="1 2">
    <name type="scientific">Camelliibacillus cellulosilyticus</name>
    <dbReference type="NCBI Taxonomy" id="2174486"/>
    <lineage>
        <taxon>Bacteria</taxon>
        <taxon>Bacillati</taxon>
        <taxon>Bacillota</taxon>
        <taxon>Bacilli</taxon>
        <taxon>Bacillales</taxon>
        <taxon>Sporolactobacillaceae</taxon>
        <taxon>Camelliibacillus</taxon>
    </lineage>
</organism>
<evidence type="ECO:0000313" key="2">
    <source>
        <dbReference type="Proteomes" id="UP001596022"/>
    </source>
</evidence>
<proteinExistence type="predicted"/>
<dbReference type="EMBL" id="JBHSFW010000009">
    <property type="protein sequence ID" value="MFC4619525.1"/>
    <property type="molecule type" value="Genomic_DNA"/>
</dbReference>
<evidence type="ECO:0008006" key="3">
    <source>
        <dbReference type="Google" id="ProtNLM"/>
    </source>
</evidence>
<keyword evidence="2" id="KW-1185">Reference proteome</keyword>
<dbReference type="RefSeq" id="WP_376846618.1">
    <property type="nucleotide sequence ID" value="NZ_JBHSFW010000009.1"/>
</dbReference>
<accession>A0ABV9GS49</accession>
<reference evidence="2" key="1">
    <citation type="journal article" date="2019" name="Int. J. Syst. Evol. Microbiol.">
        <title>The Global Catalogue of Microorganisms (GCM) 10K type strain sequencing project: providing services to taxonomists for standard genome sequencing and annotation.</title>
        <authorList>
            <consortium name="The Broad Institute Genomics Platform"/>
            <consortium name="The Broad Institute Genome Sequencing Center for Infectious Disease"/>
            <person name="Wu L."/>
            <person name="Ma J."/>
        </authorList>
    </citation>
    <scope>NUCLEOTIDE SEQUENCE [LARGE SCALE GENOMIC DNA]</scope>
    <source>
        <strain evidence="2">CGMCC 1.16306</strain>
    </source>
</reference>
<gene>
    <name evidence="1" type="ORF">ACFO4N_12460</name>
</gene>
<name>A0ABV9GS49_9BACL</name>